<comment type="caution">
    <text evidence="1">The sequence shown here is derived from an EMBL/GenBank/DDBJ whole genome shotgun (WGS) entry which is preliminary data.</text>
</comment>
<protein>
    <submittedName>
        <fullName evidence="1">Uncharacterized protein</fullName>
    </submittedName>
</protein>
<dbReference type="EMBL" id="JAHXZJ010001119">
    <property type="protein sequence ID" value="KAH0554118.1"/>
    <property type="molecule type" value="Genomic_DNA"/>
</dbReference>
<accession>A0AAV7IJ58</accession>
<keyword evidence="2" id="KW-1185">Reference proteome</keyword>
<dbReference type="AlphaFoldDB" id="A0AAV7IJ58"/>
<proteinExistence type="predicted"/>
<name>A0AAV7IJ58_COTGL</name>
<organism evidence="1 2">
    <name type="scientific">Cotesia glomerata</name>
    <name type="common">Lepidopteran parasitic wasp</name>
    <name type="synonym">Apanteles glomeratus</name>
    <dbReference type="NCBI Taxonomy" id="32391"/>
    <lineage>
        <taxon>Eukaryota</taxon>
        <taxon>Metazoa</taxon>
        <taxon>Ecdysozoa</taxon>
        <taxon>Arthropoda</taxon>
        <taxon>Hexapoda</taxon>
        <taxon>Insecta</taxon>
        <taxon>Pterygota</taxon>
        <taxon>Neoptera</taxon>
        <taxon>Endopterygota</taxon>
        <taxon>Hymenoptera</taxon>
        <taxon>Apocrita</taxon>
        <taxon>Ichneumonoidea</taxon>
        <taxon>Braconidae</taxon>
        <taxon>Microgastrinae</taxon>
        <taxon>Cotesia</taxon>
    </lineage>
</organism>
<dbReference type="Proteomes" id="UP000826195">
    <property type="component" value="Unassembled WGS sequence"/>
</dbReference>
<evidence type="ECO:0000313" key="2">
    <source>
        <dbReference type="Proteomes" id="UP000826195"/>
    </source>
</evidence>
<sequence length="330" mass="39189">MDIVIDFSEYYLPNDKLLLKELAVMSLHPYTKHIFVDKHFVFKPPCLWETLPKKFQDDYLDRCQKNGILWQSGYANANLHEKILKEYCSSARRVYIMDLNKKNLLTQMIDEGNELILHEYTDESPNPDLSGDKIKIKCIHHQNRENDNCAYENAFKMKNSLSQYVMPENKYYIKELAILSLQKNANSVYIDKHYLFKSPFSWSKVPSLYQNFYLDSFEKHGIPWQLGYINIASQKSILTRNFDKAKRIYLSDNLKKYHLLEVIGNKVKKPILCLSDMDYFDIMEPGTKCNHHENRDLNYCVYDSALNMRNWLLKNGFPKKRYPDICKFHD</sequence>
<reference evidence="1 2" key="1">
    <citation type="journal article" date="2021" name="J. Hered.">
        <title>A chromosome-level genome assembly of the parasitoid wasp, Cotesia glomerata (Hymenoptera: Braconidae).</title>
        <authorList>
            <person name="Pinto B.J."/>
            <person name="Weis J.J."/>
            <person name="Gamble T."/>
            <person name="Ode P.J."/>
            <person name="Paul R."/>
            <person name="Zaspel J.M."/>
        </authorList>
    </citation>
    <scope>NUCLEOTIDE SEQUENCE [LARGE SCALE GENOMIC DNA]</scope>
    <source>
        <strain evidence="1">CgM1</strain>
    </source>
</reference>
<evidence type="ECO:0000313" key="1">
    <source>
        <dbReference type="EMBL" id="KAH0554118.1"/>
    </source>
</evidence>
<gene>
    <name evidence="1" type="ORF">KQX54_007805</name>
</gene>